<organism evidence="2">
    <name type="scientific">bioreactor metagenome</name>
    <dbReference type="NCBI Taxonomy" id="1076179"/>
    <lineage>
        <taxon>unclassified sequences</taxon>
        <taxon>metagenomes</taxon>
        <taxon>ecological metagenomes</taxon>
    </lineage>
</organism>
<comment type="caution">
    <text evidence="2">The sequence shown here is derived from an EMBL/GenBank/DDBJ whole genome shotgun (WGS) entry which is preliminary data.</text>
</comment>
<gene>
    <name evidence="2" type="ORF">SDC9_82889</name>
</gene>
<sequence>MDIQKKDAAKGFLVENVFGFLINGASEVGKQIISQQGLDTGMEMLGGVALDTGLGFVPVVGNAVSSYRMNRKIQNVEALGKELSKRIDSLQNSINTMEIEDKQRADAILDFALVSVESYTQEEKITYLANGIDLIFKNSNISYDISYLYINTLNNLTILDISVLKLYTNNTYANYGKPHEFNSYQDIVDKFNIEYEQYQGIQSNLYRMGILETQTDRSIEKDLSEIEKTVKTIEKDLKNIHGIIGDLINPKKNVNRIPSLSAKLPKIKSTDRYVISKFGREFYQYFISENE</sequence>
<evidence type="ECO:0000256" key="1">
    <source>
        <dbReference type="SAM" id="Coils"/>
    </source>
</evidence>
<dbReference type="EMBL" id="VSSQ01007561">
    <property type="protein sequence ID" value="MPM36294.1"/>
    <property type="molecule type" value="Genomic_DNA"/>
</dbReference>
<proteinExistence type="predicted"/>
<reference evidence="2" key="1">
    <citation type="submission" date="2019-08" db="EMBL/GenBank/DDBJ databases">
        <authorList>
            <person name="Kucharzyk K."/>
            <person name="Murdoch R.W."/>
            <person name="Higgins S."/>
            <person name="Loffler F."/>
        </authorList>
    </citation>
    <scope>NUCLEOTIDE SEQUENCE</scope>
</reference>
<keyword evidence="1" id="KW-0175">Coiled coil</keyword>
<dbReference type="AlphaFoldDB" id="A0A644ZEJ0"/>
<name>A0A644ZEJ0_9ZZZZ</name>
<evidence type="ECO:0000313" key="2">
    <source>
        <dbReference type="EMBL" id="MPM36294.1"/>
    </source>
</evidence>
<accession>A0A644ZEJ0</accession>
<feature type="coiled-coil region" evidence="1">
    <location>
        <begin position="73"/>
        <end position="100"/>
    </location>
</feature>
<protein>
    <submittedName>
        <fullName evidence="2">Uncharacterized protein</fullName>
    </submittedName>
</protein>